<feature type="domain" description="Beta-ketoacyl-[acyl-carrier-protein] synthase III C-terminal" evidence="14">
    <location>
        <begin position="425"/>
        <end position="505"/>
    </location>
</feature>
<keyword evidence="8 10" id="KW-0012">Acyltransferase</keyword>
<feature type="region of interest" description="Disordered" evidence="11">
    <location>
        <begin position="1"/>
        <end position="26"/>
    </location>
</feature>
<evidence type="ECO:0000256" key="2">
    <source>
        <dbReference type="ARBA" id="ARBA00005194"/>
    </source>
</evidence>
<evidence type="ECO:0000256" key="9">
    <source>
        <dbReference type="ARBA" id="ARBA00047375"/>
    </source>
</evidence>
<feature type="domain" description="FAE" evidence="13">
    <location>
        <begin position="119"/>
        <end position="408"/>
    </location>
</feature>
<evidence type="ECO:0000313" key="16">
    <source>
        <dbReference type="Proteomes" id="UP001605036"/>
    </source>
</evidence>
<accession>A0ABD1Z7Y5</accession>
<dbReference type="GO" id="GO:0016020">
    <property type="term" value="C:membrane"/>
    <property type="evidence" value="ECO:0007669"/>
    <property type="project" value="UniProtKB-SubCell"/>
</dbReference>
<reference evidence="15 16" key="1">
    <citation type="submission" date="2024-09" db="EMBL/GenBank/DDBJ databases">
        <title>Chromosome-scale assembly of Riccia fluitans.</title>
        <authorList>
            <person name="Paukszto L."/>
            <person name="Sawicki J."/>
            <person name="Karawczyk K."/>
            <person name="Piernik-Szablinska J."/>
            <person name="Szczecinska M."/>
            <person name="Mazdziarz M."/>
        </authorList>
    </citation>
    <scope>NUCLEOTIDE SEQUENCE [LARGE SCALE GENOMIC DNA]</scope>
    <source>
        <strain evidence="15">Rf_01</strain>
        <tissue evidence="15">Aerial parts of the thallus</tissue>
    </source>
</reference>
<comment type="catalytic activity">
    <reaction evidence="9">
        <text>a very-long-chain acyl-CoA + malonyl-CoA + H(+) = a very-long-chain 3-oxoacyl-CoA + CO2 + CoA</text>
        <dbReference type="Rhea" id="RHEA:32727"/>
        <dbReference type="ChEBI" id="CHEBI:15378"/>
        <dbReference type="ChEBI" id="CHEBI:16526"/>
        <dbReference type="ChEBI" id="CHEBI:57287"/>
        <dbReference type="ChEBI" id="CHEBI:57384"/>
        <dbReference type="ChEBI" id="CHEBI:90725"/>
        <dbReference type="ChEBI" id="CHEBI:90736"/>
        <dbReference type="EC" id="2.3.1.199"/>
    </reaction>
</comment>
<evidence type="ECO:0000256" key="5">
    <source>
        <dbReference type="ARBA" id="ARBA00022692"/>
    </source>
</evidence>
<evidence type="ECO:0000256" key="4">
    <source>
        <dbReference type="ARBA" id="ARBA00022679"/>
    </source>
</evidence>
<dbReference type="InterPro" id="IPR013747">
    <property type="entry name" value="ACP_syn_III_C"/>
</dbReference>
<dbReference type="PIRSF" id="PIRSF036417">
    <property type="entry name" value="3-ktacl-CoA_syn"/>
    <property type="match status" value="1"/>
</dbReference>
<comment type="subcellular location">
    <subcellularLocation>
        <location evidence="1">Membrane</location>
    </subcellularLocation>
</comment>
<evidence type="ECO:0000256" key="8">
    <source>
        <dbReference type="ARBA" id="ARBA00023315"/>
    </source>
</evidence>
<dbReference type="InterPro" id="IPR016039">
    <property type="entry name" value="Thiolase-like"/>
</dbReference>
<evidence type="ECO:0000256" key="12">
    <source>
        <dbReference type="SAM" id="Phobius"/>
    </source>
</evidence>
<keyword evidence="5 12" id="KW-0812">Transmembrane</keyword>
<feature type="transmembrane region" description="Helical" evidence="12">
    <location>
        <begin position="100"/>
        <end position="121"/>
    </location>
</feature>
<evidence type="ECO:0000313" key="15">
    <source>
        <dbReference type="EMBL" id="KAL2642407.1"/>
    </source>
</evidence>
<organism evidence="15 16">
    <name type="scientific">Riccia fluitans</name>
    <dbReference type="NCBI Taxonomy" id="41844"/>
    <lineage>
        <taxon>Eukaryota</taxon>
        <taxon>Viridiplantae</taxon>
        <taxon>Streptophyta</taxon>
        <taxon>Embryophyta</taxon>
        <taxon>Marchantiophyta</taxon>
        <taxon>Marchantiopsida</taxon>
        <taxon>Marchantiidae</taxon>
        <taxon>Marchantiales</taxon>
        <taxon>Ricciaceae</taxon>
        <taxon>Riccia</taxon>
    </lineage>
</organism>
<dbReference type="PANTHER" id="PTHR31561">
    <property type="entry name" value="3-KETOACYL-COA SYNTHASE"/>
    <property type="match status" value="1"/>
</dbReference>
<dbReference type="Pfam" id="PF08541">
    <property type="entry name" value="ACP_syn_III_C"/>
    <property type="match status" value="1"/>
</dbReference>
<dbReference type="CDD" id="cd00831">
    <property type="entry name" value="CHS_like"/>
    <property type="match status" value="1"/>
</dbReference>
<evidence type="ECO:0000256" key="11">
    <source>
        <dbReference type="SAM" id="MobiDB-lite"/>
    </source>
</evidence>
<protein>
    <recommendedName>
        <fullName evidence="10">3-ketoacyl-CoA synthase</fullName>
        <ecNumber evidence="10">2.3.1.-</ecNumber>
    </recommendedName>
</protein>
<keyword evidence="6 12" id="KW-1133">Transmembrane helix</keyword>
<evidence type="ECO:0000256" key="1">
    <source>
        <dbReference type="ARBA" id="ARBA00004370"/>
    </source>
</evidence>
<dbReference type="Gene3D" id="3.40.47.10">
    <property type="match status" value="1"/>
</dbReference>
<evidence type="ECO:0000259" key="13">
    <source>
        <dbReference type="Pfam" id="PF08392"/>
    </source>
</evidence>
<evidence type="ECO:0000256" key="3">
    <source>
        <dbReference type="ARBA" id="ARBA00005531"/>
    </source>
</evidence>
<dbReference type="InterPro" id="IPR013601">
    <property type="entry name" value="FAE1_typ3_polyketide_synth"/>
</dbReference>
<keyword evidence="7 12" id="KW-0472">Membrane</keyword>
<proteinExistence type="inferred from homology"/>
<dbReference type="Pfam" id="PF08392">
    <property type="entry name" value="FAE1_CUT1_RppA"/>
    <property type="match status" value="1"/>
</dbReference>
<feature type="transmembrane region" description="Helical" evidence="12">
    <location>
        <begin position="60"/>
        <end position="80"/>
    </location>
</feature>
<dbReference type="InterPro" id="IPR012392">
    <property type="entry name" value="3-ktacl-CoA_syn"/>
</dbReference>
<keyword evidence="16" id="KW-1185">Reference proteome</keyword>
<evidence type="ECO:0000256" key="7">
    <source>
        <dbReference type="ARBA" id="ARBA00023136"/>
    </source>
</evidence>
<keyword evidence="4 10" id="KW-0808">Transferase</keyword>
<dbReference type="EC" id="2.3.1.-" evidence="10"/>
<name>A0ABD1Z7Y5_9MARC</name>
<sequence length="539" mass="60184">MGASNGDRKASEEDVPLKGGSTKKDTANVGDGNAAVAIGIRTRLPDFLNSVNLKYVKLGYHYVITHALYLLMVPLLMVVAAEFGRLGREDFGLLWEQLQFNLVSVLVCSGLLVFGGTLYFMSRPHPVYLVDFACYKPSDERKVTREIFMECSKKTGVFNEKSLEFQRKILERSGLGQDTYFPPAVLRVPPNPCMQEARLEAEMVMFGALDELFEKTGVKPKEIGVLVVNCSLFNPTPSLSAMIVNRYKMRGNIKSLNLGGMGCSAGVISIDLAKDLLQVHSSTYAVVVSMENITLNWYWGNDRSKMLSNCIFRMGGAAILLSNKMKERRRAKYELVHTVRTHKGADPKCFSCVVQEEDDEGKIGVSLSRDLMSVAGDALKANITTLGPLVLPLSEQILFFASLVGRKLFKMKIKPYIPDFKLAFEHFCIHAGGRAVLDELEKNLNLSEWHMEPSRMTLYRFGNTSSSSLWYELAYTEAKGRVRRGDRLWQIAFGSGFKCNSAVWRALRTVKKPKISPWADEIDSFPVEGDEDGRNQASG</sequence>
<comment type="similarity">
    <text evidence="3 10">Belongs to the thiolase-like superfamily. Chalcone/stilbene synthases family.</text>
</comment>
<dbReference type="Proteomes" id="UP001605036">
    <property type="component" value="Unassembled WGS sequence"/>
</dbReference>
<gene>
    <name evidence="15" type="ORF">R1flu_009994</name>
</gene>
<evidence type="ECO:0000256" key="6">
    <source>
        <dbReference type="ARBA" id="ARBA00022989"/>
    </source>
</evidence>
<comment type="caution">
    <text evidence="15">The sequence shown here is derived from an EMBL/GenBank/DDBJ whole genome shotgun (WGS) entry which is preliminary data.</text>
</comment>
<dbReference type="SUPFAM" id="SSF53901">
    <property type="entry name" value="Thiolase-like"/>
    <property type="match status" value="2"/>
</dbReference>
<comment type="pathway">
    <text evidence="2 10">Lipid metabolism; fatty acid biosynthesis.</text>
</comment>
<dbReference type="GO" id="GO:0009922">
    <property type="term" value="F:fatty acid elongase activity"/>
    <property type="evidence" value="ECO:0007669"/>
    <property type="project" value="UniProtKB-EC"/>
</dbReference>
<dbReference type="FunFam" id="3.40.47.10:FF:000028">
    <property type="entry name" value="3-ketoacyl-CoA synthase"/>
    <property type="match status" value="1"/>
</dbReference>
<evidence type="ECO:0000259" key="14">
    <source>
        <dbReference type="Pfam" id="PF08541"/>
    </source>
</evidence>
<evidence type="ECO:0000256" key="10">
    <source>
        <dbReference type="PIRNR" id="PIRNR036417"/>
    </source>
</evidence>
<dbReference type="AlphaFoldDB" id="A0ABD1Z7Y5"/>
<dbReference type="EMBL" id="JBHFFA010000002">
    <property type="protein sequence ID" value="KAL2642407.1"/>
    <property type="molecule type" value="Genomic_DNA"/>
</dbReference>